<organism evidence="6 7">
    <name type="scientific">Sulfidibacter corallicola</name>
    <dbReference type="NCBI Taxonomy" id="2818388"/>
    <lineage>
        <taxon>Bacteria</taxon>
        <taxon>Pseudomonadati</taxon>
        <taxon>Acidobacteriota</taxon>
        <taxon>Holophagae</taxon>
        <taxon>Acanthopleuribacterales</taxon>
        <taxon>Acanthopleuribacteraceae</taxon>
        <taxon>Sulfidibacter</taxon>
    </lineage>
</organism>
<dbReference type="SMART" id="SM00490">
    <property type="entry name" value="HELICc"/>
    <property type="match status" value="1"/>
</dbReference>
<keyword evidence="7" id="KW-1185">Reference proteome</keyword>
<name>A0A8A4TWA1_SULCO</name>
<evidence type="ECO:0000256" key="2">
    <source>
        <dbReference type="PROSITE-ProRule" id="PRU00325"/>
    </source>
</evidence>
<dbReference type="PROSITE" id="PS51192">
    <property type="entry name" value="HELICASE_ATP_BIND_1"/>
    <property type="match status" value="1"/>
</dbReference>
<dbReference type="Gene3D" id="3.40.50.10810">
    <property type="entry name" value="Tandem AAA-ATPase domain"/>
    <property type="match status" value="1"/>
</dbReference>
<feature type="domain" description="Helicase ATP-binding" evidence="4">
    <location>
        <begin position="507"/>
        <end position="665"/>
    </location>
</feature>
<dbReference type="InterPro" id="IPR038718">
    <property type="entry name" value="SNF2-like_sf"/>
</dbReference>
<dbReference type="InterPro" id="IPR049730">
    <property type="entry name" value="SNF2/RAD54-like_C"/>
</dbReference>
<dbReference type="InterPro" id="IPR000330">
    <property type="entry name" value="SNF2_N"/>
</dbReference>
<dbReference type="Pfam" id="PF00176">
    <property type="entry name" value="SNF2-rel_dom"/>
    <property type="match status" value="1"/>
</dbReference>
<dbReference type="EMBL" id="CP071793">
    <property type="protein sequence ID" value="QTD53770.1"/>
    <property type="molecule type" value="Genomic_DNA"/>
</dbReference>
<dbReference type="GO" id="GO:0008270">
    <property type="term" value="F:zinc ion binding"/>
    <property type="evidence" value="ECO:0007669"/>
    <property type="project" value="UniProtKB-KW"/>
</dbReference>
<proteinExistence type="predicted"/>
<keyword evidence="2" id="KW-0863">Zinc-finger</keyword>
<dbReference type="InterPro" id="IPR007527">
    <property type="entry name" value="Znf_SWIM"/>
</dbReference>
<keyword evidence="6" id="KW-0347">Helicase</keyword>
<evidence type="ECO:0000259" key="3">
    <source>
        <dbReference type="PROSITE" id="PS50966"/>
    </source>
</evidence>
<feature type="domain" description="Helicase C-terminal" evidence="5">
    <location>
        <begin position="790"/>
        <end position="934"/>
    </location>
</feature>
<feature type="domain" description="SWIM-type" evidence="3">
    <location>
        <begin position="49"/>
        <end position="86"/>
    </location>
</feature>
<evidence type="ECO:0000313" key="6">
    <source>
        <dbReference type="EMBL" id="QTD53770.1"/>
    </source>
</evidence>
<gene>
    <name evidence="6" type="ORF">J3U87_15075</name>
</gene>
<dbReference type="Gene3D" id="3.40.50.300">
    <property type="entry name" value="P-loop containing nucleotide triphosphate hydrolases"/>
    <property type="match status" value="1"/>
</dbReference>
<dbReference type="GO" id="GO:0005524">
    <property type="term" value="F:ATP binding"/>
    <property type="evidence" value="ECO:0007669"/>
    <property type="project" value="InterPro"/>
</dbReference>
<dbReference type="RefSeq" id="WP_237383871.1">
    <property type="nucleotide sequence ID" value="NZ_CP071793.1"/>
</dbReference>
<dbReference type="PROSITE" id="PS50966">
    <property type="entry name" value="ZF_SWIM"/>
    <property type="match status" value="1"/>
</dbReference>
<dbReference type="CDD" id="cd18793">
    <property type="entry name" value="SF2_C_SNF"/>
    <property type="match status" value="1"/>
</dbReference>
<dbReference type="Pfam" id="PF00271">
    <property type="entry name" value="Helicase_C"/>
    <property type="match status" value="1"/>
</dbReference>
<protein>
    <submittedName>
        <fullName evidence="6">DEAD/DEAH box helicase</fullName>
    </submittedName>
</protein>
<dbReference type="KEGG" id="scor:J3U87_15075"/>
<dbReference type="AlphaFoldDB" id="A0A8A4TWA1"/>
<dbReference type="PANTHER" id="PTHR10799">
    <property type="entry name" value="SNF2/RAD54 HELICASE FAMILY"/>
    <property type="match status" value="1"/>
</dbReference>
<keyword evidence="6" id="KW-0547">Nucleotide-binding</keyword>
<dbReference type="InterPro" id="IPR014001">
    <property type="entry name" value="Helicase_ATP-bd"/>
</dbReference>
<keyword evidence="6" id="KW-0067">ATP-binding</keyword>
<sequence length="955" mass="110205">MQVRTQLEVPHPVLIKAKSYVEQKSIPFFDFFRDMVFGFVAVADRKGYYPHAIYSDKGELETFCSCKEAKPGELCSHGLALFMRSINWPNERIVLTRKFDNYPLSRFFQTVGRNIYKTDLLTSGNPRLTVPEGVLDTRMLNYLGFGDGSGKQAERDRECLEDAKEIVRTYSELNMMSNGFPSARVLFEESSLYPLCKLLFLLQVHSPLQIRVNLAEDHQVALDIQLAGEPLFHWLMPIDLFTKGLQKDREFWEPLMSFEIQSNSVQLTYRCHFLENNDLEIEPMVCLSDDVHVPLHEVQIANRSLCYHEAMGYFHTQIGLSPFEMQYSQPGTHLISYKKVKKFLVEHRDTLEGMDRSLMDDSLFGEVVVIQFDRIILNLMNFSENAFRFKLEAQLGEHTYSIADLLERFQERGRYINIGGKVFDTTGYDAIYLKPILEAGVGSGVLDMASLFRFLTFFKGRVQVETNELTAEVFERLRDMSTLTPPELADTNLSLRPYQETGYAWLYFLRKHGLGGLLCDQMGLGKTHQGMALLAAAVKENPDARHLVVAPASVLFHWKDKLKTFCPGIRATIYHGTERDADRDLRKYQVLLTSYGTLRNDAERFADHLFDLILFDEIQNLKNSSTKSYRQITQLRGLCRIGLTGTPIENQVFELKALMDLVFPGYMGSNSDFKRYFADPIQTFNKKHARERLHDIVFPFVLRRNKKEVLQELPEKVEDLRLLEFSPYEFDLYKDVATRGRKALTGLVERSPQFMHVFQLIDQLKKVCNHPALYFGNTDYAAYPSTKWDTFTELLQEVMDSGEKLVVFTQFLGMVDIFRRFLTERGIGHAVLTGKTAQKNRETEQRRFQEDPNCRVFVGSILAAGTGIDLTAGSVLIHYDRWWNAAREEQATDRIHRIGQKSNVQIYKFRALETVEDRIDAIIQRKRLLLDDLVGFDDEQLTKRLSLEELLEILG</sequence>
<keyword evidence="2" id="KW-0479">Metal-binding</keyword>
<dbReference type="SUPFAM" id="SSF52540">
    <property type="entry name" value="P-loop containing nucleoside triphosphate hydrolases"/>
    <property type="match status" value="2"/>
</dbReference>
<dbReference type="PROSITE" id="PS51194">
    <property type="entry name" value="HELICASE_CTER"/>
    <property type="match status" value="1"/>
</dbReference>
<dbReference type="SMART" id="SM00487">
    <property type="entry name" value="DEXDc"/>
    <property type="match status" value="1"/>
</dbReference>
<dbReference type="GO" id="GO:0004386">
    <property type="term" value="F:helicase activity"/>
    <property type="evidence" value="ECO:0007669"/>
    <property type="project" value="UniProtKB-KW"/>
</dbReference>
<accession>A0A8A4TWA1</accession>
<dbReference type="InterPro" id="IPR027417">
    <property type="entry name" value="P-loop_NTPase"/>
</dbReference>
<dbReference type="InterPro" id="IPR001650">
    <property type="entry name" value="Helicase_C-like"/>
</dbReference>
<dbReference type="Proteomes" id="UP000663929">
    <property type="component" value="Chromosome"/>
</dbReference>
<keyword evidence="1" id="KW-0378">Hydrolase</keyword>
<evidence type="ECO:0000256" key="1">
    <source>
        <dbReference type="ARBA" id="ARBA00022801"/>
    </source>
</evidence>
<evidence type="ECO:0000259" key="5">
    <source>
        <dbReference type="PROSITE" id="PS51194"/>
    </source>
</evidence>
<dbReference type="GO" id="GO:0016787">
    <property type="term" value="F:hydrolase activity"/>
    <property type="evidence" value="ECO:0007669"/>
    <property type="project" value="UniProtKB-KW"/>
</dbReference>
<keyword evidence="2" id="KW-0862">Zinc</keyword>
<evidence type="ECO:0000313" key="7">
    <source>
        <dbReference type="Proteomes" id="UP000663929"/>
    </source>
</evidence>
<evidence type="ECO:0000259" key="4">
    <source>
        <dbReference type="PROSITE" id="PS51192"/>
    </source>
</evidence>
<reference evidence="6" key="1">
    <citation type="submission" date="2021-03" db="EMBL/GenBank/DDBJ databases">
        <title>Acanthopleuribacteraceae sp. M133.</title>
        <authorList>
            <person name="Wang G."/>
        </authorList>
    </citation>
    <scope>NUCLEOTIDE SEQUENCE</scope>
    <source>
        <strain evidence="6">M133</strain>
    </source>
</reference>